<dbReference type="Proteomes" id="UP000274922">
    <property type="component" value="Unassembled WGS sequence"/>
</dbReference>
<dbReference type="Gene3D" id="3.90.1150.160">
    <property type="match status" value="1"/>
</dbReference>
<dbReference type="FunFam" id="3.40.640.10:FF:000017">
    <property type="entry name" value="Glutamate decarboxylase"/>
    <property type="match status" value="1"/>
</dbReference>
<dbReference type="GO" id="GO:0030170">
    <property type="term" value="F:pyridoxal phosphate binding"/>
    <property type="evidence" value="ECO:0007669"/>
    <property type="project" value="InterPro"/>
</dbReference>
<evidence type="ECO:0000256" key="4">
    <source>
        <dbReference type="ARBA" id="ARBA00022898"/>
    </source>
</evidence>
<dbReference type="GO" id="GO:0005829">
    <property type="term" value="C:cytosol"/>
    <property type="evidence" value="ECO:0007669"/>
    <property type="project" value="TreeGrafter"/>
</dbReference>
<evidence type="ECO:0000313" key="11">
    <source>
        <dbReference type="Proteomes" id="UP000274922"/>
    </source>
</evidence>
<evidence type="ECO:0000313" key="10">
    <source>
        <dbReference type="EMBL" id="RKP03325.1"/>
    </source>
</evidence>
<dbReference type="OrthoDB" id="5152799at2759"/>
<dbReference type="AlphaFoldDB" id="A0A4P9XCZ5"/>
<dbReference type="PANTHER" id="PTHR43321">
    <property type="entry name" value="GLUTAMATE DECARBOXYLASE"/>
    <property type="match status" value="1"/>
</dbReference>
<dbReference type="PANTHER" id="PTHR43321:SF6">
    <property type="entry name" value="GLUTAMATE DECARBOXYLASE"/>
    <property type="match status" value="1"/>
</dbReference>
<organism evidence="10 11">
    <name type="scientific">Caulochytrium protostelioides</name>
    <dbReference type="NCBI Taxonomy" id="1555241"/>
    <lineage>
        <taxon>Eukaryota</taxon>
        <taxon>Fungi</taxon>
        <taxon>Fungi incertae sedis</taxon>
        <taxon>Chytridiomycota</taxon>
        <taxon>Chytridiomycota incertae sedis</taxon>
        <taxon>Chytridiomycetes</taxon>
        <taxon>Caulochytriales</taxon>
        <taxon>Caulochytriaceae</taxon>
        <taxon>Caulochytrium</taxon>
    </lineage>
</organism>
<reference evidence="11" key="1">
    <citation type="journal article" date="2018" name="Nat. Microbiol.">
        <title>Leveraging single-cell genomics to expand the fungal tree of life.</title>
        <authorList>
            <person name="Ahrendt S.R."/>
            <person name="Quandt C.A."/>
            <person name="Ciobanu D."/>
            <person name="Clum A."/>
            <person name="Salamov A."/>
            <person name="Andreopoulos B."/>
            <person name="Cheng J.F."/>
            <person name="Woyke T."/>
            <person name="Pelin A."/>
            <person name="Henrissat B."/>
            <person name="Reynolds N.K."/>
            <person name="Benny G.L."/>
            <person name="Smith M.E."/>
            <person name="James T.Y."/>
            <person name="Grigoriev I.V."/>
        </authorList>
    </citation>
    <scope>NUCLEOTIDE SEQUENCE [LARGE SCALE GENOMIC DNA]</scope>
    <source>
        <strain evidence="11">ATCC 52028</strain>
    </source>
</reference>
<dbReference type="SUPFAM" id="SSF53383">
    <property type="entry name" value="PLP-dependent transferases"/>
    <property type="match status" value="1"/>
</dbReference>
<dbReference type="GO" id="GO:0004351">
    <property type="term" value="F:glutamate decarboxylase activity"/>
    <property type="evidence" value="ECO:0007669"/>
    <property type="project" value="UniProtKB-EC"/>
</dbReference>
<dbReference type="NCBIfam" id="TIGR01788">
    <property type="entry name" value="Glu-decarb-GAD"/>
    <property type="match status" value="1"/>
</dbReference>
<dbReference type="STRING" id="1555241.A0A4P9XCZ5"/>
<evidence type="ECO:0000256" key="7">
    <source>
        <dbReference type="PIRSR" id="PIRSR602129-50"/>
    </source>
</evidence>
<proteinExistence type="inferred from homology"/>
<keyword evidence="11" id="KW-1185">Reference proteome</keyword>
<accession>A0A4P9XCZ5</accession>
<comment type="cofactor">
    <cofactor evidence="1 7 8">
        <name>pyridoxal 5'-phosphate</name>
        <dbReference type="ChEBI" id="CHEBI:597326"/>
    </cofactor>
</comment>
<dbReference type="Gene3D" id="4.10.280.50">
    <property type="match status" value="1"/>
</dbReference>
<feature type="modified residue" description="N6-(pyridoxal phosphate)lysine" evidence="7">
    <location>
        <position position="318"/>
    </location>
</feature>
<dbReference type="InterPro" id="IPR015421">
    <property type="entry name" value="PyrdxlP-dep_Trfase_major"/>
</dbReference>
<evidence type="ECO:0000256" key="5">
    <source>
        <dbReference type="ARBA" id="ARBA00023239"/>
    </source>
</evidence>
<keyword evidence="4 7" id="KW-0663">Pyridoxal phosphate</keyword>
<comment type="catalytic activity">
    <reaction evidence="6 9">
        <text>L-glutamate + H(+) = 4-aminobutanoate + CO2</text>
        <dbReference type="Rhea" id="RHEA:17785"/>
        <dbReference type="ChEBI" id="CHEBI:15378"/>
        <dbReference type="ChEBI" id="CHEBI:16526"/>
        <dbReference type="ChEBI" id="CHEBI:29985"/>
        <dbReference type="ChEBI" id="CHEBI:59888"/>
        <dbReference type="EC" id="4.1.1.15"/>
    </reaction>
</comment>
<dbReference type="InterPro" id="IPR010107">
    <property type="entry name" value="Glutamate_decarboxylase"/>
</dbReference>
<dbReference type="InterPro" id="IPR015424">
    <property type="entry name" value="PyrdxlP-dep_Trfase"/>
</dbReference>
<dbReference type="EC" id="4.1.1.15" evidence="3 9"/>
<protein>
    <recommendedName>
        <fullName evidence="3 9">Glutamate decarboxylase</fullName>
        <ecNumber evidence="3 9">4.1.1.15</ecNumber>
    </recommendedName>
</protein>
<sequence>MSNRPSTGRDGQACRCRLQPAEWAAQEPALKVVASLLDRSPGHVTSDEKTFGAPVYALPSLHGPMARDVIPDHPMDARAAYQVLQDILDLNGRPGLNLASFVTTYCEPEAAQIMAETANLNAIDLDEYPAINAIENRCVHILANLFNGPTSSADAASCVGVSTIGSSEAIILATLAMKRRWKNLREAAGQDATKPNFVMGANVQVAWEKCLRYLEIEPRLVYCSSDQLCMDVAKAADLVDENTVGVCAILGSTYTGEYEDVQGLNDLLEARRRKDASITAMIHVDAASGGFVAPFVAPDLVWDFRLPLVASINVSSHKYGFCLPGIGWALWRSHDFLPKELVFSVDYLGSPQMTFTLNFSKSSSPICMAYYVLIRYGRAGYRRVMEGLYKTATMLTQAIASMGLFRTLSKIDPHEGLPLVSFALANPKDHAWDEFDLAHQLRQRGWILPAYHMAPHAEGQKLVRVVLRQDFSYNRGELFLADLKHAVDALNEMDTAHLEHQRRHAKAMQAWSSVLRRGSHVSKGKSHSDVGGVIDHKGNLGVC</sequence>
<evidence type="ECO:0000256" key="3">
    <source>
        <dbReference type="ARBA" id="ARBA00012421"/>
    </source>
</evidence>
<comment type="similarity">
    <text evidence="2 8">Belongs to the group II decarboxylase family.</text>
</comment>
<keyword evidence="9" id="KW-0210">Decarboxylase</keyword>
<dbReference type="Pfam" id="PF00282">
    <property type="entry name" value="Pyridoxal_deC"/>
    <property type="match status" value="1"/>
</dbReference>
<dbReference type="EMBL" id="ML014125">
    <property type="protein sequence ID" value="RKP03325.1"/>
    <property type="molecule type" value="Genomic_DNA"/>
</dbReference>
<dbReference type="Gene3D" id="3.40.640.10">
    <property type="entry name" value="Type I PLP-dependent aspartate aminotransferase-like (Major domain)"/>
    <property type="match status" value="1"/>
</dbReference>
<evidence type="ECO:0000256" key="8">
    <source>
        <dbReference type="RuleBase" id="RU000382"/>
    </source>
</evidence>
<gene>
    <name evidence="10" type="ORF">CXG81DRAFT_29327</name>
</gene>
<name>A0A4P9XCZ5_9FUNG</name>
<dbReference type="GO" id="GO:0006538">
    <property type="term" value="P:L-glutamate catabolic process"/>
    <property type="evidence" value="ECO:0007669"/>
    <property type="project" value="TreeGrafter"/>
</dbReference>
<evidence type="ECO:0000256" key="9">
    <source>
        <dbReference type="RuleBase" id="RU361171"/>
    </source>
</evidence>
<dbReference type="InterPro" id="IPR002129">
    <property type="entry name" value="PyrdxlP-dep_de-COase"/>
</dbReference>
<evidence type="ECO:0000256" key="1">
    <source>
        <dbReference type="ARBA" id="ARBA00001933"/>
    </source>
</evidence>
<evidence type="ECO:0000256" key="6">
    <source>
        <dbReference type="ARBA" id="ARBA00048868"/>
    </source>
</evidence>
<evidence type="ECO:0000256" key="2">
    <source>
        <dbReference type="ARBA" id="ARBA00009533"/>
    </source>
</evidence>
<keyword evidence="5 8" id="KW-0456">Lyase</keyword>